<sequence length="52" mass="6103">MAKNYKQTTDQNGNSTKKTTRKKKKRFPSSSKRTHLRTEIPPLTAQVSQRIW</sequence>
<name>A0ABV1FUY7_9BACT</name>
<feature type="compositionally biased region" description="Basic residues" evidence="1">
    <location>
        <begin position="18"/>
        <end position="35"/>
    </location>
</feature>
<dbReference type="EMBL" id="JBBNGE010000002">
    <property type="protein sequence ID" value="MEQ2506849.1"/>
    <property type="molecule type" value="Genomic_DNA"/>
</dbReference>
<evidence type="ECO:0000256" key="1">
    <source>
        <dbReference type="SAM" id="MobiDB-lite"/>
    </source>
</evidence>
<gene>
    <name evidence="2" type="ORF">AAAT87_00960</name>
</gene>
<feature type="region of interest" description="Disordered" evidence="1">
    <location>
        <begin position="1"/>
        <end position="52"/>
    </location>
</feature>
<protein>
    <submittedName>
        <fullName evidence="2">Uncharacterized protein</fullName>
    </submittedName>
</protein>
<reference evidence="2 3" key="1">
    <citation type="submission" date="2024-04" db="EMBL/GenBank/DDBJ databases">
        <title>Human intestinal bacterial collection.</title>
        <authorList>
            <person name="Pauvert C."/>
            <person name="Hitch T.C.A."/>
            <person name="Clavel T."/>
        </authorList>
    </citation>
    <scope>NUCLEOTIDE SEQUENCE [LARGE SCALE GENOMIC DNA]</scope>
    <source>
        <strain evidence="2 3">CLA-AA-H174</strain>
    </source>
</reference>
<evidence type="ECO:0000313" key="2">
    <source>
        <dbReference type="EMBL" id="MEQ2506849.1"/>
    </source>
</evidence>
<dbReference type="RefSeq" id="WP_296972614.1">
    <property type="nucleotide sequence ID" value="NZ_JBBNFG020000006.1"/>
</dbReference>
<keyword evidence="3" id="KW-1185">Reference proteome</keyword>
<proteinExistence type="predicted"/>
<evidence type="ECO:0000313" key="3">
    <source>
        <dbReference type="Proteomes" id="UP001465717"/>
    </source>
</evidence>
<comment type="caution">
    <text evidence="2">The sequence shown here is derived from an EMBL/GenBank/DDBJ whole genome shotgun (WGS) entry which is preliminary data.</text>
</comment>
<feature type="compositionally biased region" description="Polar residues" evidence="1">
    <location>
        <begin position="1"/>
        <end position="14"/>
    </location>
</feature>
<organism evidence="2 3">
    <name type="scientific">Segatella sinensis</name>
    <dbReference type="NCBI Taxonomy" id="3085167"/>
    <lineage>
        <taxon>Bacteria</taxon>
        <taxon>Pseudomonadati</taxon>
        <taxon>Bacteroidota</taxon>
        <taxon>Bacteroidia</taxon>
        <taxon>Bacteroidales</taxon>
        <taxon>Prevotellaceae</taxon>
        <taxon>Segatella</taxon>
    </lineage>
</organism>
<accession>A0ABV1FUY7</accession>
<dbReference type="Proteomes" id="UP001465717">
    <property type="component" value="Unassembled WGS sequence"/>
</dbReference>